<feature type="non-terminal residue" evidence="1">
    <location>
        <position position="1"/>
    </location>
</feature>
<reference evidence="1" key="1">
    <citation type="submission" date="2014-05" db="EMBL/GenBank/DDBJ databases">
        <authorList>
            <person name="Chronopoulou M."/>
        </authorList>
    </citation>
    <scope>NUCLEOTIDE SEQUENCE</scope>
    <source>
        <tissue evidence="1">Whole organism</tissue>
    </source>
</reference>
<proteinExistence type="predicted"/>
<dbReference type="EMBL" id="HACA01027021">
    <property type="protein sequence ID" value="CDW44382.1"/>
    <property type="molecule type" value="Transcribed_RNA"/>
</dbReference>
<evidence type="ECO:0000313" key="1">
    <source>
        <dbReference type="EMBL" id="CDW44382.1"/>
    </source>
</evidence>
<protein>
    <submittedName>
        <fullName evidence="1">Uncharacterized protein</fullName>
    </submittedName>
</protein>
<dbReference type="AlphaFoldDB" id="A0A0K2V2P2"/>
<sequence>GFKLLGFIKLEGEEREELELCVKTFNLCGFATIFLSEHVDPSSSKAFIFFVIRITVLLRTRLLISDLLFNFRLHSGEGSPSLCLTRCTSSLNSKVVHYADAPYHQSIS</sequence>
<accession>A0A0K2V2P2</accession>
<organism evidence="1">
    <name type="scientific">Lepeophtheirus salmonis</name>
    <name type="common">Salmon louse</name>
    <name type="synonym">Caligus salmonis</name>
    <dbReference type="NCBI Taxonomy" id="72036"/>
    <lineage>
        <taxon>Eukaryota</taxon>
        <taxon>Metazoa</taxon>
        <taxon>Ecdysozoa</taxon>
        <taxon>Arthropoda</taxon>
        <taxon>Crustacea</taxon>
        <taxon>Multicrustacea</taxon>
        <taxon>Hexanauplia</taxon>
        <taxon>Copepoda</taxon>
        <taxon>Siphonostomatoida</taxon>
        <taxon>Caligidae</taxon>
        <taxon>Lepeophtheirus</taxon>
    </lineage>
</organism>
<name>A0A0K2V2P2_LEPSM</name>